<dbReference type="PANTHER" id="PTHR46397">
    <property type="entry name" value="NUCLEAR HORMONE RECEPTOR FAMILY-RELATED"/>
    <property type="match status" value="1"/>
</dbReference>
<dbReference type="GO" id="GO:0043565">
    <property type="term" value="F:sequence-specific DNA binding"/>
    <property type="evidence" value="ECO:0007669"/>
    <property type="project" value="InterPro"/>
</dbReference>
<keyword evidence="7" id="KW-0804">Transcription</keyword>
<dbReference type="Proteomes" id="UP001177023">
    <property type="component" value="Unassembled WGS sequence"/>
</dbReference>
<dbReference type="AlphaFoldDB" id="A0AA36DGT0"/>
<evidence type="ECO:0000256" key="5">
    <source>
        <dbReference type="ARBA" id="ARBA00023015"/>
    </source>
</evidence>
<evidence type="ECO:0000256" key="4">
    <source>
        <dbReference type="ARBA" id="ARBA00022833"/>
    </source>
</evidence>
<evidence type="ECO:0000256" key="2">
    <source>
        <dbReference type="ARBA" id="ARBA00022723"/>
    </source>
</evidence>
<gene>
    <name evidence="12" type="ORF">MSPICULIGERA_LOCUS24472</name>
</gene>
<feature type="non-terminal residue" evidence="12">
    <location>
        <position position="239"/>
    </location>
</feature>
<keyword evidence="13" id="KW-1185">Reference proteome</keyword>
<dbReference type="SMART" id="SM00399">
    <property type="entry name" value="ZnF_C4"/>
    <property type="match status" value="1"/>
</dbReference>
<dbReference type="InterPro" id="IPR001628">
    <property type="entry name" value="Znf_hrmn_rcpt"/>
</dbReference>
<dbReference type="Gene3D" id="3.30.50.10">
    <property type="entry name" value="Erythroid Transcription Factor GATA-1, subunit A"/>
    <property type="match status" value="1"/>
</dbReference>
<dbReference type="PROSITE" id="PS51030">
    <property type="entry name" value="NUCLEAR_REC_DBD_2"/>
    <property type="match status" value="1"/>
</dbReference>
<evidence type="ECO:0000256" key="6">
    <source>
        <dbReference type="ARBA" id="ARBA00023125"/>
    </source>
</evidence>
<keyword evidence="8" id="KW-0675">Receptor</keyword>
<sequence length="239" mass="27077">MDTLFHTDWWFNNAHPPYPSIQPPDIEPHHSTPQDQDDRPEMTDLPPARPSVLQSTWNYSFDDAASLPPPPSQSQLQTIQSPYAPYDITQLQPTVFPLLPAFSLPELEFQPPNFEMVPETSAGRPSVLAHGSDVSRYEPNYNFPYYATRVDELLFSQPIFGNIDPAVYLGAIKLPYHFQVCRSTQANGLHFGARTCAACAAFFRRTISDAKKYICKRSQRCTTASRDGRNFTLICTNQF</sequence>
<reference evidence="12" key="1">
    <citation type="submission" date="2023-06" db="EMBL/GenBank/DDBJ databases">
        <authorList>
            <person name="Delattre M."/>
        </authorList>
    </citation>
    <scope>NUCLEOTIDE SEQUENCE</scope>
    <source>
        <strain evidence="12">AF72</strain>
    </source>
</reference>
<evidence type="ECO:0000313" key="13">
    <source>
        <dbReference type="Proteomes" id="UP001177023"/>
    </source>
</evidence>
<protein>
    <recommendedName>
        <fullName evidence="11">Nuclear receptor domain-containing protein</fullName>
    </recommendedName>
</protein>
<organism evidence="12 13">
    <name type="scientific">Mesorhabditis spiculigera</name>
    <dbReference type="NCBI Taxonomy" id="96644"/>
    <lineage>
        <taxon>Eukaryota</taxon>
        <taxon>Metazoa</taxon>
        <taxon>Ecdysozoa</taxon>
        <taxon>Nematoda</taxon>
        <taxon>Chromadorea</taxon>
        <taxon>Rhabditida</taxon>
        <taxon>Rhabditina</taxon>
        <taxon>Rhabditomorpha</taxon>
        <taxon>Rhabditoidea</taxon>
        <taxon>Rhabditidae</taxon>
        <taxon>Mesorhabditinae</taxon>
        <taxon>Mesorhabditis</taxon>
    </lineage>
</organism>
<feature type="compositionally biased region" description="Basic and acidic residues" evidence="10">
    <location>
        <begin position="26"/>
        <end position="42"/>
    </location>
</feature>
<keyword evidence="9" id="KW-0539">Nucleus</keyword>
<feature type="domain" description="Nuclear receptor" evidence="11">
    <location>
        <begin position="175"/>
        <end position="239"/>
    </location>
</feature>
<accession>A0AA36DGT0</accession>
<keyword evidence="3" id="KW-0863">Zinc-finger</keyword>
<evidence type="ECO:0000256" key="1">
    <source>
        <dbReference type="ARBA" id="ARBA00005993"/>
    </source>
</evidence>
<evidence type="ECO:0000256" key="10">
    <source>
        <dbReference type="SAM" id="MobiDB-lite"/>
    </source>
</evidence>
<comment type="similarity">
    <text evidence="1">Belongs to the nuclear hormone receptor family.</text>
</comment>
<dbReference type="GO" id="GO:0008270">
    <property type="term" value="F:zinc ion binding"/>
    <property type="evidence" value="ECO:0007669"/>
    <property type="project" value="UniProtKB-KW"/>
</dbReference>
<dbReference type="EMBL" id="CATQJA010002708">
    <property type="protein sequence ID" value="CAJ0586467.1"/>
    <property type="molecule type" value="Genomic_DNA"/>
</dbReference>
<evidence type="ECO:0000259" key="11">
    <source>
        <dbReference type="PROSITE" id="PS51030"/>
    </source>
</evidence>
<keyword evidence="6" id="KW-0238">DNA-binding</keyword>
<feature type="region of interest" description="Disordered" evidence="10">
    <location>
        <begin position="16"/>
        <end position="49"/>
    </location>
</feature>
<dbReference type="GO" id="GO:0003700">
    <property type="term" value="F:DNA-binding transcription factor activity"/>
    <property type="evidence" value="ECO:0007669"/>
    <property type="project" value="InterPro"/>
</dbReference>
<evidence type="ECO:0000313" key="12">
    <source>
        <dbReference type="EMBL" id="CAJ0586467.1"/>
    </source>
</evidence>
<dbReference type="SUPFAM" id="SSF57716">
    <property type="entry name" value="Glucocorticoid receptor-like (DNA-binding domain)"/>
    <property type="match status" value="1"/>
</dbReference>
<evidence type="ECO:0000256" key="8">
    <source>
        <dbReference type="ARBA" id="ARBA00023170"/>
    </source>
</evidence>
<comment type="caution">
    <text evidence="12">The sequence shown here is derived from an EMBL/GenBank/DDBJ whole genome shotgun (WGS) entry which is preliminary data.</text>
</comment>
<evidence type="ECO:0000256" key="9">
    <source>
        <dbReference type="ARBA" id="ARBA00023242"/>
    </source>
</evidence>
<keyword evidence="5" id="KW-0805">Transcription regulation</keyword>
<dbReference type="InterPro" id="IPR013088">
    <property type="entry name" value="Znf_NHR/GATA"/>
</dbReference>
<evidence type="ECO:0000256" key="7">
    <source>
        <dbReference type="ARBA" id="ARBA00023163"/>
    </source>
</evidence>
<keyword evidence="4" id="KW-0862">Zinc</keyword>
<dbReference type="Pfam" id="PF00105">
    <property type="entry name" value="zf-C4"/>
    <property type="match status" value="1"/>
</dbReference>
<evidence type="ECO:0000256" key="3">
    <source>
        <dbReference type="ARBA" id="ARBA00022771"/>
    </source>
</evidence>
<name>A0AA36DGT0_9BILA</name>
<dbReference type="PANTHER" id="PTHR46397:SF3">
    <property type="entry name" value="NR LBD DOMAIN-CONTAINING PROTEIN-RELATED"/>
    <property type="match status" value="1"/>
</dbReference>
<proteinExistence type="inferred from homology"/>
<keyword evidence="2" id="KW-0479">Metal-binding</keyword>